<organism evidence="1 2">
    <name type="scientific">Halorhabdus tiamatea SARL4B</name>
    <dbReference type="NCBI Taxonomy" id="1033806"/>
    <lineage>
        <taxon>Archaea</taxon>
        <taxon>Methanobacteriati</taxon>
        <taxon>Methanobacteriota</taxon>
        <taxon>Stenosarchaea group</taxon>
        <taxon>Halobacteria</taxon>
        <taxon>Halobacteriales</taxon>
        <taxon>Haloarculaceae</taxon>
        <taxon>Halorhabdus</taxon>
    </lineage>
</organism>
<gene>
    <name evidence="1" type="ORF">HLRTI_003345</name>
</gene>
<dbReference type="EMBL" id="AFNT02000062">
    <property type="protein sequence ID" value="ERJ04700.1"/>
    <property type="molecule type" value="Genomic_DNA"/>
</dbReference>
<sequence length="121" mass="13352">MVSSPFPEFGHEIHVFDVVPVVLESMEHLVFDVVPVVLESMEHLVFDVVPVVLESMEHLVFDVVPVVLESIGNTSCSTFSSRMSRYAIDQLSGGVSDDRSLASAAARSWRFSTRRISSGLL</sequence>
<evidence type="ECO:0000313" key="2">
    <source>
        <dbReference type="Proteomes" id="UP000003861"/>
    </source>
</evidence>
<reference evidence="1 2" key="2">
    <citation type="journal article" date="2013" name="PLoS ONE">
        <title>INDIGO - INtegrated Data Warehouse of MIcrobial GenOmes with Examples from the Red Sea Extremophiles.</title>
        <authorList>
            <person name="Alam I."/>
            <person name="Antunes A."/>
            <person name="Kamau A.A."/>
            <person name="Ba Alawi W."/>
            <person name="Kalkatawi M."/>
            <person name="Stingl U."/>
            <person name="Bajic V.B."/>
        </authorList>
    </citation>
    <scope>NUCLEOTIDE SEQUENCE [LARGE SCALE GENOMIC DNA]</scope>
    <source>
        <strain evidence="1 2">SARL4B</strain>
    </source>
</reference>
<reference evidence="1 2" key="1">
    <citation type="journal article" date="2011" name="J. Bacteriol.">
        <title>Genome sequence of Halorhabdus tiamatea, the first archaeon isolated from a deep-sea anoxic brine lake.</title>
        <authorList>
            <person name="Antunes A."/>
            <person name="Alam I."/>
            <person name="Bajic V.B."/>
            <person name="Stingl U."/>
        </authorList>
    </citation>
    <scope>NUCLEOTIDE SEQUENCE [LARGE SCALE GENOMIC DNA]</scope>
    <source>
        <strain evidence="1 2">SARL4B</strain>
    </source>
</reference>
<dbReference type="Proteomes" id="UP000003861">
    <property type="component" value="Unassembled WGS sequence"/>
</dbReference>
<name>U2F2T6_9EURY</name>
<dbReference type="AlphaFoldDB" id="U2F2T6"/>
<accession>U2F2T6</accession>
<proteinExistence type="predicted"/>
<comment type="caution">
    <text evidence="1">The sequence shown here is derived from an EMBL/GenBank/DDBJ whole genome shotgun (WGS) entry which is preliminary data.</text>
</comment>
<evidence type="ECO:0000313" key="1">
    <source>
        <dbReference type="EMBL" id="ERJ04700.1"/>
    </source>
</evidence>
<protein>
    <submittedName>
        <fullName evidence="1">Uncharacterized protein</fullName>
    </submittedName>
</protein>